<feature type="transmembrane region" description="Helical" evidence="9">
    <location>
        <begin position="156"/>
        <end position="176"/>
    </location>
</feature>
<comment type="catalytic activity">
    <reaction evidence="1">
        <text>ATP + protein L-histidine = ADP + protein N-phospho-L-histidine.</text>
        <dbReference type="EC" id="2.7.13.3"/>
    </reaction>
</comment>
<dbReference type="EC" id="2.7.13.3" evidence="3"/>
<gene>
    <name evidence="11" type="ORF">DFR34_10386</name>
</gene>
<dbReference type="Pfam" id="PF02518">
    <property type="entry name" value="HATPase_c"/>
    <property type="match status" value="1"/>
</dbReference>
<evidence type="ECO:0000313" key="12">
    <source>
        <dbReference type="Proteomes" id="UP000247555"/>
    </source>
</evidence>
<evidence type="ECO:0000256" key="9">
    <source>
        <dbReference type="SAM" id="Phobius"/>
    </source>
</evidence>
<keyword evidence="8" id="KW-0067">ATP-binding</keyword>
<dbReference type="InterPro" id="IPR003661">
    <property type="entry name" value="HisK_dim/P_dom"/>
</dbReference>
<reference evidence="11 12" key="1">
    <citation type="submission" date="2018-05" db="EMBL/GenBank/DDBJ databases">
        <title>Genomic Encyclopedia of Type Strains, Phase IV (KMG-IV): sequencing the most valuable type-strain genomes for metagenomic binning, comparative biology and taxonomic classification.</title>
        <authorList>
            <person name="Goeker M."/>
        </authorList>
    </citation>
    <scope>NUCLEOTIDE SEQUENCE [LARGE SCALE GENOMIC DNA]</scope>
    <source>
        <strain evidence="11 12">DSM 29661</strain>
    </source>
</reference>
<dbReference type="EMBL" id="QJKI01000003">
    <property type="protein sequence ID" value="PXX80745.1"/>
    <property type="molecule type" value="Genomic_DNA"/>
</dbReference>
<dbReference type="PROSITE" id="PS50109">
    <property type="entry name" value="HIS_KIN"/>
    <property type="match status" value="1"/>
</dbReference>
<comment type="caution">
    <text evidence="11">The sequence shown here is derived from an EMBL/GenBank/DDBJ whole genome shotgun (WGS) entry which is preliminary data.</text>
</comment>
<dbReference type="PANTHER" id="PTHR44936:SF10">
    <property type="entry name" value="SENSOR PROTEIN RSTB"/>
    <property type="match status" value="1"/>
</dbReference>
<dbReference type="SUPFAM" id="SSF55874">
    <property type="entry name" value="ATPase domain of HSP90 chaperone/DNA topoisomerase II/histidine kinase"/>
    <property type="match status" value="1"/>
</dbReference>
<keyword evidence="5" id="KW-0808">Transferase</keyword>
<keyword evidence="7 11" id="KW-0418">Kinase</keyword>
<dbReference type="PANTHER" id="PTHR44936">
    <property type="entry name" value="SENSOR PROTEIN CREC"/>
    <property type="match status" value="1"/>
</dbReference>
<evidence type="ECO:0000256" key="3">
    <source>
        <dbReference type="ARBA" id="ARBA00012438"/>
    </source>
</evidence>
<keyword evidence="4" id="KW-1003">Cell membrane</keyword>
<feature type="transmembrane region" description="Helical" evidence="9">
    <location>
        <begin position="67"/>
        <end position="89"/>
    </location>
</feature>
<feature type="transmembrane region" description="Helical" evidence="9">
    <location>
        <begin position="117"/>
        <end position="136"/>
    </location>
</feature>
<dbReference type="InterPro" id="IPR036097">
    <property type="entry name" value="HisK_dim/P_sf"/>
</dbReference>
<dbReference type="Gene3D" id="3.30.565.10">
    <property type="entry name" value="Histidine kinase-like ATPase, C-terminal domain"/>
    <property type="match status" value="1"/>
</dbReference>
<dbReference type="SMART" id="SM00388">
    <property type="entry name" value="HisKA"/>
    <property type="match status" value="1"/>
</dbReference>
<dbReference type="InterPro" id="IPR005467">
    <property type="entry name" value="His_kinase_dom"/>
</dbReference>
<protein>
    <recommendedName>
        <fullName evidence="3">histidine kinase</fullName>
        <ecNumber evidence="3">2.7.13.3</ecNumber>
    </recommendedName>
</protein>
<keyword evidence="9" id="KW-1133">Transmembrane helix</keyword>
<feature type="transmembrane region" description="Helical" evidence="9">
    <location>
        <begin position="38"/>
        <end position="60"/>
    </location>
</feature>
<evidence type="ECO:0000256" key="5">
    <source>
        <dbReference type="ARBA" id="ARBA00022679"/>
    </source>
</evidence>
<dbReference type="CDD" id="cd00082">
    <property type="entry name" value="HisKA"/>
    <property type="match status" value="1"/>
</dbReference>
<accession>A0A318KYB4</accession>
<evidence type="ECO:0000259" key="10">
    <source>
        <dbReference type="PROSITE" id="PS50109"/>
    </source>
</evidence>
<comment type="subcellular location">
    <subcellularLocation>
        <location evidence="2">Cell membrane</location>
        <topology evidence="2">Multi-pass membrane protein</topology>
    </subcellularLocation>
</comment>
<proteinExistence type="predicted"/>
<dbReference type="RefSeq" id="WP_110389783.1">
    <property type="nucleotide sequence ID" value="NZ_QJKI01000003.1"/>
</dbReference>
<dbReference type="InterPro" id="IPR003594">
    <property type="entry name" value="HATPase_dom"/>
</dbReference>
<organism evidence="11 12">
    <name type="scientific">Rivihabitans pingtungensis</name>
    <dbReference type="NCBI Taxonomy" id="1054498"/>
    <lineage>
        <taxon>Bacteria</taxon>
        <taxon>Pseudomonadati</taxon>
        <taxon>Pseudomonadota</taxon>
        <taxon>Betaproteobacteria</taxon>
        <taxon>Neisseriales</taxon>
        <taxon>Aquaspirillaceae</taxon>
        <taxon>Rivihabitans</taxon>
    </lineage>
</organism>
<dbReference type="GO" id="GO:0005886">
    <property type="term" value="C:plasma membrane"/>
    <property type="evidence" value="ECO:0007669"/>
    <property type="project" value="UniProtKB-SubCell"/>
</dbReference>
<dbReference type="SUPFAM" id="SSF47384">
    <property type="entry name" value="Homodimeric domain of signal transducing histidine kinase"/>
    <property type="match status" value="1"/>
</dbReference>
<dbReference type="AlphaFoldDB" id="A0A318KYB4"/>
<keyword evidence="12" id="KW-1185">Reference proteome</keyword>
<feature type="transmembrane region" description="Helical" evidence="9">
    <location>
        <begin position="95"/>
        <end position="112"/>
    </location>
</feature>
<keyword evidence="6" id="KW-0547">Nucleotide-binding</keyword>
<feature type="transmembrane region" description="Helical" evidence="9">
    <location>
        <begin position="12"/>
        <end position="32"/>
    </location>
</feature>
<sequence length="413" mass="43943">MPAESCTTALSRLLALNWGFILLASLGLLVAAQDGMALPWTPMLATLATLALGNMLAALWTRRASNVSPWVLTVVLALDCTALGVLLFFSGGANNPLVTLYLLPLVYAALTLPRRQAWWLAVLAVADYTFLMDFFIPLPGSHSDPALAFRLHTVGMWATFCGAAALMVGLIGKMTAELRARDRALRDFREKQLRDEQWVALGTLAASAAHELGTPLSTLAVLIGEWRRAPLDNPDLHEDLDLMHTQVDACKAALNRLASEAGVARAASRQAADAYMAQLLRQWRTLRPDVAVRYQPDPAAAPQLALDAGVTAALLNLLNNAADASPQEVDIHTNWSGEAFCLSIRNRGPGLSPSLLAAAGTPGAPSSKGGMGLGVALAHATFERLGGEVRLRNRAGGGVEATVILPWPKENAS</sequence>
<dbReference type="GO" id="GO:0000155">
    <property type="term" value="F:phosphorelay sensor kinase activity"/>
    <property type="evidence" value="ECO:0007669"/>
    <property type="project" value="InterPro"/>
</dbReference>
<evidence type="ECO:0000256" key="8">
    <source>
        <dbReference type="ARBA" id="ARBA00022840"/>
    </source>
</evidence>
<feature type="domain" description="Histidine kinase" evidence="10">
    <location>
        <begin position="207"/>
        <end position="409"/>
    </location>
</feature>
<dbReference type="Gene3D" id="1.10.287.130">
    <property type="match status" value="1"/>
</dbReference>
<name>A0A318KYB4_9NEIS</name>
<evidence type="ECO:0000313" key="11">
    <source>
        <dbReference type="EMBL" id="PXX80745.1"/>
    </source>
</evidence>
<dbReference type="OrthoDB" id="9785252at2"/>
<evidence type="ECO:0000256" key="2">
    <source>
        <dbReference type="ARBA" id="ARBA00004651"/>
    </source>
</evidence>
<evidence type="ECO:0000256" key="1">
    <source>
        <dbReference type="ARBA" id="ARBA00000085"/>
    </source>
</evidence>
<dbReference type="GO" id="GO:0005524">
    <property type="term" value="F:ATP binding"/>
    <property type="evidence" value="ECO:0007669"/>
    <property type="project" value="UniProtKB-KW"/>
</dbReference>
<dbReference type="Proteomes" id="UP000247555">
    <property type="component" value="Unassembled WGS sequence"/>
</dbReference>
<dbReference type="SMART" id="SM00387">
    <property type="entry name" value="HATPase_c"/>
    <property type="match status" value="1"/>
</dbReference>
<evidence type="ECO:0000256" key="6">
    <source>
        <dbReference type="ARBA" id="ARBA00022741"/>
    </source>
</evidence>
<evidence type="ECO:0000256" key="4">
    <source>
        <dbReference type="ARBA" id="ARBA00022475"/>
    </source>
</evidence>
<keyword evidence="9" id="KW-0472">Membrane</keyword>
<keyword evidence="9" id="KW-0812">Transmembrane</keyword>
<evidence type="ECO:0000256" key="7">
    <source>
        <dbReference type="ARBA" id="ARBA00022777"/>
    </source>
</evidence>
<dbReference type="InterPro" id="IPR050980">
    <property type="entry name" value="2C_sensor_his_kinase"/>
</dbReference>
<dbReference type="InterPro" id="IPR036890">
    <property type="entry name" value="HATPase_C_sf"/>
</dbReference>